<keyword evidence="1" id="KW-0805">Transcription regulation</keyword>
<dbReference type="SUPFAM" id="SSF46955">
    <property type="entry name" value="Putative DNA-binding domain"/>
    <property type="match status" value="1"/>
</dbReference>
<dbReference type="STRING" id="349124.Hhal_0914"/>
<dbReference type="InterPro" id="IPR009061">
    <property type="entry name" value="DNA-bd_dom_put_sf"/>
</dbReference>
<dbReference type="Proteomes" id="UP000000647">
    <property type="component" value="Chromosome"/>
</dbReference>
<dbReference type="GO" id="GO:0003677">
    <property type="term" value="F:DNA binding"/>
    <property type="evidence" value="ECO:0007669"/>
    <property type="project" value="UniProtKB-KW"/>
</dbReference>
<dbReference type="CDD" id="cd01104">
    <property type="entry name" value="HTH_MlrA-CarA"/>
    <property type="match status" value="1"/>
</dbReference>
<gene>
    <name evidence="5" type="ordered locus">Hhal_0914</name>
</gene>
<evidence type="ECO:0000256" key="3">
    <source>
        <dbReference type="ARBA" id="ARBA00023163"/>
    </source>
</evidence>
<dbReference type="Pfam" id="PF13411">
    <property type="entry name" value="MerR_1"/>
    <property type="match status" value="1"/>
</dbReference>
<organism evidence="5 6">
    <name type="scientific">Halorhodospira halophila (strain DSM 244 / SL1)</name>
    <name type="common">Ectothiorhodospira halophila (strain DSM 244 / SL1)</name>
    <dbReference type="NCBI Taxonomy" id="349124"/>
    <lineage>
        <taxon>Bacteria</taxon>
        <taxon>Pseudomonadati</taxon>
        <taxon>Pseudomonadota</taxon>
        <taxon>Gammaproteobacteria</taxon>
        <taxon>Chromatiales</taxon>
        <taxon>Ectothiorhodospiraceae</taxon>
        <taxon>Halorhodospira</taxon>
    </lineage>
</organism>
<evidence type="ECO:0000313" key="6">
    <source>
        <dbReference type="Proteomes" id="UP000000647"/>
    </source>
</evidence>
<feature type="domain" description="HTH merR-type" evidence="4">
    <location>
        <begin position="7"/>
        <end position="76"/>
    </location>
</feature>
<dbReference type="eggNOG" id="COG0789">
    <property type="taxonomic scope" value="Bacteria"/>
</dbReference>
<evidence type="ECO:0000256" key="2">
    <source>
        <dbReference type="ARBA" id="ARBA00023125"/>
    </source>
</evidence>
<dbReference type="PANTHER" id="PTHR30204:SF67">
    <property type="entry name" value="HTH-TYPE TRANSCRIPTIONAL REGULATOR MLRA-RELATED"/>
    <property type="match status" value="1"/>
</dbReference>
<dbReference type="EMBL" id="CP000544">
    <property type="protein sequence ID" value="ABM61690.1"/>
    <property type="molecule type" value="Genomic_DNA"/>
</dbReference>
<keyword evidence="6" id="KW-1185">Reference proteome</keyword>
<dbReference type="OrthoDB" id="9800334at2"/>
<reference evidence="5 6" key="2">
    <citation type="journal article" date="2013" name="Stand. Genomic Sci.">
        <title>Complete genome sequence of Halorhodospira halophila SL1.</title>
        <authorList>
            <person name="Challacombe J.F."/>
            <person name="Majid S."/>
            <person name="Deole R."/>
            <person name="Brettin T.S."/>
            <person name="Bruce D."/>
            <person name="Delano S.F."/>
            <person name="Detter J.C."/>
            <person name="Gleasner C.D."/>
            <person name="Han C.S."/>
            <person name="Misra M."/>
            <person name="Reitenga K.G."/>
            <person name="Mikhailova N."/>
            <person name="Woyke T."/>
            <person name="Pitluck S."/>
            <person name="Nolan M."/>
            <person name="Land M.L."/>
            <person name="Saunders E."/>
            <person name="Tapia R."/>
            <person name="Lapidus A."/>
            <person name="Ivanova N."/>
            <person name="Hoff W.D."/>
        </authorList>
    </citation>
    <scope>NUCLEOTIDE SEQUENCE [LARGE SCALE GENOMIC DNA]</scope>
    <source>
        <strain evidence="6">DSM 244 / SL1</strain>
    </source>
</reference>
<dbReference type="PROSITE" id="PS50937">
    <property type="entry name" value="HTH_MERR_2"/>
    <property type="match status" value="1"/>
</dbReference>
<accession>A1WVH8</accession>
<dbReference type="PANTHER" id="PTHR30204">
    <property type="entry name" value="REDOX-CYCLING DRUG-SENSING TRANSCRIPTIONAL ACTIVATOR SOXR"/>
    <property type="match status" value="1"/>
</dbReference>
<dbReference type="InterPro" id="IPR000551">
    <property type="entry name" value="MerR-type_HTH_dom"/>
</dbReference>
<dbReference type="HOGENOM" id="CLU_045945_3_1_6"/>
<proteinExistence type="predicted"/>
<protein>
    <submittedName>
        <fullName evidence="5">Transcriptional regulator, MerR family</fullName>
    </submittedName>
</protein>
<name>A1WVH8_HALHL</name>
<dbReference type="KEGG" id="hha:Hhal_0914"/>
<dbReference type="SMART" id="SM00422">
    <property type="entry name" value="HTH_MERR"/>
    <property type="match status" value="1"/>
</dbReference>
<evidence type="ECO:0000256" key="1">
    <source>
        <dbReference type="ARBA" id="ARBA00023015"/>
    </source>
</evidence>
<keyword evidence="2" id="KW-0238">DNA-binding</keyword>
<dbReference type="InterPro" id="IPR047057">
    <property type="entry name" value="MerR_fam"/>
</dbReference>
<dbReference type="GO" id="GO:0003700">
    <property type="term" value="F:DNA-binding transcription factor activity"/>
    <property type="evidence" value="ECO:0007669"/>
    <property type="project" value="InterPro"/>
</dbReference>
<evidence type="ECO:0000313" key="5">
    <source>
        <dbReference type="EMBL" id="ABM61690.1"/>
    </source>
</evidence>
<keyword evidence="3" id="KW-0804">Transcription</keyword>
<reference evidence="6" key="1">
    <citation type="submission" date="2006-12" db="EMBL/GenBank/DDBJ databases">
        <title>Complete sequence of Halorhodospira halophila SL1.</title>
        <authorList>
            <consortium name="US DOE Joint Genome Institute"/>
            <person name="Copeland A."/>
            <person name="Lucas S."/>
            <person name="Lapidus A."/>
            <person name="Barry K."/>
            <person name="Detter J.C."/>
            <person name="Glavina del Rio T."/>
            <person name="Hammon N."/>
            <person name="Israni S."/>
            <person name="Dalin E."/>
            <person name="Tice H."/>
            <person name="Pitluck S."/>
            <person name="Saunders E."/>
            <person name="Brettin T."/>
            <person name="Bruce D."/>
            <person name="Han C."/>
            <person name="Tapia R."/>
            <person name="Schmutz J."/>
            <person name="Larimer F."/>
            <person name="Land M."/>
            <person name="Hauser L."/>
            <person name="Kyrpides N."/>
            <person name="Mikhailova N."/>
            <person name="Hoff W."/>
            <person name="Richardson P."/>
        </authorList>
    </citation>
    <scope>NUCLEOTIDE SEQUENCE [LARGE SCALE GENOMIC DNA]</scope>
    <source>
        <strain evidence="6">DSM 244 / SL1</strain>
    </source>
</reference>
<dbReference type="RefSeq" id="WP_011813713.1">
    <property type="nucleotide sequence ID" value="NC_008789.1"/>
</dbReference>
<dbReference type="Gene3D" id="1.10.1660.10">
    <property type="match status" value="1"/>
</dbReference>
<evidence type="ECO:0000259" key="4">
    <source>
        <dbReference type="PROSITE" id="PS50937"/>
    </source>
</evidence>
<sequence length="298" mass="31617">MADDTPVYPIRTVAELTGVNPVTLRAWERRYGLIRPQRTAKGHRLYSENDIARIRRIVELLDRGVLISRAREALTAEESGEELAAGEAPWPAWRSHLGRALAHFEPTALDGALSELLSLYPVDRAASHVLLPVLKARLTGDAEAVAEGHLLATYLRGRLGHLVNRTPARGTGVRILLAAPPQSESSPGITGVALCILALTALNRGHRPVLLGEAVPSPAIAAGVRRAAADHLLIYGDAHPGAAWGQAVAELTAAWPGQTAVTGPAAEQPDGLPPEVRVLVGEPHQAIDRLCHPPPSGA</sequence>
<dbReference type="AlphaFoldDB" id="A1WVH8"/>